<organism evidence="2 3">
    <name type="scientific">Corynebacterium freneyi</name>
    <dbReference type="NCBI Taxonomy" id="134034"/>
    <lineage>
        <taxon>Bacteria</taxon>
        <taxon>Bacillati</taxon>
        <taxon>Actinomycetota</taxon>
        <taxon>Actinomycetes</taxon>
        <taxon>Mycobacteriales</taxon>
        <taxon>Corynebacteriaceae</taxon>
        <taxon>Corynebacterium</taxon>
    </lineage>
</organism>
<feature type="transmembrane region" description="Helical" evidence="1">
    <location>
        <begin position="73"/>
        <end position="92"/>
    </location>
</feature>
<accession>A0ABS4U7F3</accession>
<reference evidence="2 3" key="1">
    <citation type="submission" date="2021-03" db="EMBL/GenBank/DDBJ databases">
        <title>Sequencing the genomes of 1000 actinobacteria strains.</title>
        <authorList>
            <person name="Klenk H.-P."/>
        </authorList>
    </citation>
    <scope>NUCLEOTIDE SEQUENCE [LARGE SCALE GENOMIC DNA]</scope>
    <source>
        <strain evidence="2 3">DSM 44506</strain>
    </source>
</reference>
<proteinExistence type="predicted"/>
<keyword evidence="1" id="KW-0812">Transmembrane</keyword>
<dbReference type="Proteomes" id="UP001519305">
    <property type="component" value="Unassembled WGS sequence"/>
</dbReference>
<gene>
    <name evidence="2" type="ORF">JOF33_001292</name>
</gene>
<dbReference type="RefSeq" id="WP_209653005.1">
    <property type="nucleotide sequence ID" value="NZ_CP047357.1"/>
</dbReference>
<evidence type="ECO:0000313" key="3">
    <source>
        <dbReference type="Proteomes" id="UP001519305"/>
    </source>
</evidence>
<evidence type="ECO:0000256" key="1">
    <source>
        <dbReference type="SAM" id="Phobius"/>
    </source>
</evidence>
<evidence type="ECO:0008006" key="4">
    <source>
        <dbReference type="Google" id="ProtNLM"/>
    </source>
</evidence>
<protein>
    <recommendedName>
        <fullName evidence="4">DoxX-like family protein</fullName>
    </recommendedName>
</protein>
<dbReference type="EMBL" id="JAGINY010000001">
    <property type="protein sequence ID" value="MBP2332593.1"/>
    <property type="molecule type" value="Genomic_DNA"/>
</dbReference>
<keyword evidence="1" id="KW-1133">Transmembrane helix</keyword>
<evidence type="ECO:0000313" key="2">
    <source>
        <dbReference type="EMBL" id="MBP2332593.1"/>
    </source>
</evidence>
<sequence>MPVPIPRIIAASGLAALGLFQTGLAAGIPWGEASYGGAHRGTLPDRLRATSAVAAPVYLTAAGVVGKGAAPRALLGAIAGIMGVAVIPNLASPSPKERLWAPVCAAIAVASAMELRHTD</sequence>
<name>A0ABS4U7F3_9CORY</name>
<keyword evidence="1" id="KW-0472">Membrane</keyword>
<feature type="transmembrane region" description="Helical" evidence="1">
    <location>
        <begin position="49"/>
        <end position="66"/>
    </location>
</feature>
<keyword evidence="3" id="KW-1185">Reference proteome</keyword>
<comment type="caution">
    <text evidence="2">The sequence shown here is derived from an EMBL/GenBank/DDBJ whole genome shotgun (WGS) entry which is preliminary data.</text>
</comment>